<dbReference type="EnsemblMetazoa" id="G9971.1">
    <property type="protein sequence ID" value="G9971.1:cds"/>
    <property type="gene ID" value="G9971"/>
</dbReference>
<protein>
    <submittedName>
        <fullName evidence="2">Uncharacterized protein</fullName>
    </submittedName>
</protein>
<evidence type="ECO:0000313" key="2">
    <source>
        <dbReference type="EnsemblMetazoa" id="G9971.1:cds"/>
    </source>
</evidence>
<proteinExistence type="predicted"/>
<name>A0A8W8P7R1_MAGGI</name>
<feature type="region of interest" description="Disordered" evidence="1">
    <location>
        <begin position="502"/>
        <end position="532"/>
    </location>
</feature>
<organism evidence="2 3">
    <name type="scientific">Magallana gigas</name>
    <name type="common">Pacific oyster</name>
    <name type="synonym">Crassostrea gigas</name>
    <dbReference type="NCBI Taxonomy" id="29159"/>
    <lineage>
        <taxon>Eukaryota</taxon>
        <taxon>Metazoa</taxon>
        <taxon>Spiralia</taxon>
        <taxon>Lophotrochozoa</taxon>
        <taxon>Mollusca</taxon>
        <taxon>Bivalvia</taxon>
        <taxon>Autobranchia</taxon>
        <taxon>Pteriomorphia</taxon>
        <taxon>Ostreida</taxon>
        <taxon>Ostreoidea</taxon>
        <taxon>Ostreidae</taxon>
        <taxon>Magallana</taxon>
    </lineage>
</organism>
<evidence type="ECO:0000256" key="1">
    <source>
        <dbReference type="SAM" id="MobiDB-lite"/>
    </source>
</evidence>
<dbReference type="AlphaFoldDB" id="A0A8W8P7R1"/>
<sequence length="572" mass="63427">MSVLKQAADSATKKAIDAFQVLMSKGRDYPDKKDYSNLTKKDELYNELVADFREKELSFPKATAKSDGQYFIQYDSRLDQQLHDDIKALADCLSHYKDFLNKKAKEIGNNHNLLHPVRTVGEFTSVEHRRSCRPCDLDKRYTLLDVALREGSGDFHVFFDEEKNLEHPFQSNIQRYRFFSELHLTVPIDIFRFCPGGSVVSSVCVVPASEKRSEQEILVDGASCDDKAKVPIGEPGFADTSEADRPTYTSATTRLSLGKKRKVNTKTTDPSFNIISTDPDVQGNFSLTAQTARSTTKCVECLKPRVIYGKLKLLGRQELLLAELISEYSYTCGAPLTPPGHSLHGKTTLKLGIDCSSPLELTYYSSSLGPTDLCYYCGTDGALFDVSLKQKFKSVLPVCKPCLEKGLAYPTFRPYDKKIGEDSVFRGSFTSNVGVTMQNAAPTHQNKPVGLDYSALCPNFECAVTVVKPPKQKFANKKNPPDIHNTCSDGLCLHPRKTAVPTNLIPPLNQTPDSAPQSPEPRPPGCPPSHGLHLREENLEITDVQYLCTTYSSPDRGYVSSNGAPFCCLTVL</sequence>
<reference evidence="2" key="1">
    <citation type="submission" date="2022-08" db="UniProtKB">
        <authorList>
            <consortium name="EnsemblMetazoa"/>
        </authorList>
    </citation>
    <scope>IDENTIFICATION</scope>
    <source>
        <strain evidence="2">05x7-T-G4-1.051#20</strain>
    </source>
</reference>
<feature type="compositionally biased region" description="Pro residues" evidence="1">
    <location>
        <begin position="518"/>
        <end position="527"/>
    </location>
</feature>
<dbReference type="Proteomes" id="UP000005408">
    <property type="component" value="Unassembled WGS sequence"/>
</dbReference>
<evidence type="ECO:0000313" key="3">
    <source>
        <dbReference type="Proteomes" id="UP000005408"/>
    </source>
</evidence>
<keyword evidence="3" id="KW-1185">Reference proteome</keyword>
<accession>A0A8W8P7R1</accession>